<protein>
    <submittedName>
        <fullName evidence="1">RNA-directed DNA polymerase</fullName>
    </submittedName>
</protein>
<evidence type="ECO:0000313" key="1">
    <source>
        <dbReference type="EMBL" id="EID76493.1"/>
    </source>
</evidence>
<keyword evidence="1" id="KW-0808">Transferase</keyword>
<dbReference type="AlphaFoldDB" id="I0WJC7"/>
<dbReference type="PATRIC" id="fig|946077.3.peg.140"/>
<dbReference type="RefSeq" id="WP_008236376.1">
    <property type="nucleotide sequence ID" value="NZ_AJJU01000002.1"/>
</dbReference>
<keyword evidence="2" id="KW-1185">Reference proteome</keyword>
<evidence type="ECO:0000313" key="2">
    <source>
        <dbReference type="Proteomes" id="UP000005938"/>
    </source>
</evidence>
<organism evidence="1 2">
    <name type="scientific">Imtechella halotolerans K1</name>
    <dbReference type="NCBI Taxonomy" id="946077"/>
    <lineage>
        <taxon>Bacteria</taxon>
        <taxon>Pseudomonadati</taxon>
        <taxon>Bacteroidota</taxon>
        <taxon>Flavobacteriia</taxon>
        <taxon>Flavobacteriales</taxon>
        <taxon>Flavobacteriaceae</taxon>
        <taxon>Imtechella</taxon>
    </lineage>
</organism>
<sequence length="122" mass="13785">MEGRMQNILEEKTYPQKNRTASEGNVGGQTFMRIIENKLTENNQVGQGMLEYILSPSNLNAAYLQVKRNKGAGGVDKMEVESLKDYLIFNKEELLSSILCGKYRPHPVRRAGCGSTLRAYQR</sequence>
<dbReference type="Proteomes" id="UP000005938">
    <property type="component" value="Unassembled WGS sequence"/>
</dbReference>
<reference evidence="1 2" key="1">
    <citation type="journal article" date="2012" name="J. Bacteriol.">
        <title>Genome Sequence of the Halotolerant Bacterium Imtechella halotolerans K1T.</title>
        <authorList>
            <person name="Kumar S."/>
            <person name="Vikram S."/>
            <person name="Subramanian S."/>
            <person name="Raghava G.P."/>
            <person name="Pinnaka A.K."/>
        </authorList>
    </citation>
    <scope>NUCLEOTIDE SEQUENCE [LARGE SCALE GENOMIC DNA]</scope>
    <source>
        <strain evidence="1 2">K1</strain>
    </source>
</reference>
<dbReference type="EMBL" id="AJJU01000002">
    <property type="protein sequence ID" value="EID76493.1"/>
    <property type="molecule type" value="Genomic_DNA"/>
</dbReference>
<dbReference type="GO" id="GO:0003964">
    <property type="term" value="F:RNA-directed DNA polymerase activity"/>
    <property type="evidence" value="ECO:0007669"/>
    <property type="project" value="UniProtKB-KW"/>
</dbReference>
<comment type="caution">
    <text evidence="1">The sequence shown here is derived from an EMBL/GenBank/DDBJ whole genome shotgun (WGS) entry which is preliminary data.</text>
</comment>
<proteinExistence type="predicted"/>
<dbReference type="STRING" id="946077.W5A_00680"/>
<name>I0WJC7_9FLAO</name>
<keyword evidence="1" id="KW-0695">RNA-directed DNA polymerase</keyword>
<gene>
    <name evidence="1" type="ORF">W5A_00680</name>
</gene>
<keyword evidence="1" id="KW-0548">Nucleotidyltransferase</keyword>
<dbReference type="eggNOG" id="COG3344">
    <property type="taxonomic scope" value="Bacteria"/>
</dbReference>
<accession>I0WJC7</accession>